<evidence type="ECO:0000313" key="10">
    <source>
        <dbReference type="EMBL" id="KAK7101997.1"/>
    </source>
</evidence>
<feature type="transmembrane region" description="Helical" evidence="8">
    <location>
        <begin position="105"/>
        <end position="124"/>
    </location>
</feature>
<feature type="transmembrane region" description="Helical" evidence="8">
    <location>
        <begin position="173"/>
        <end position="193"/>
    </location>
</feature>
<dbReference type="InterPro" id="IPR052836">
    <property type="entry name" value="PRRT_domain-containing"/>
</dbReference>
<dbReference type="Proteomes" id="UP001374579">
    <property type="component" value="Unassembled WGS sequence"/>
</dbReference>
<accession>A0AAN9BAS4</accession>
<dbReference type="PANTHER" id="PTHR35578:SF6">
    <property type="entry name" value="PROLINE-RICH TRANSMEMBRANE PROTEIN 4"/>
    <property type="match status" value="1"/>
</dbReference>
<keyword evidence="5 8" id="KW-1133">Transmembrane helix</keyword>
<evidence type="ECO:0000256" key="5">
    <source>
        <dbReference type="ARBA" id="ARBA00022989"/>
    </source>
</evidence>
<evidence type="ECO:0000256" key="6">
    <source>
        <dbReference type="ARBA" id="ARBA00023136"/>
    </source>
</evidence>
<evidence type="ECO:0000256" key="4">
    <source>
        <dbReference type="ARBA" id="ARBA00022729"/>
    </source>
</evidence>
<gene>
    <name evidence="10" type="ORF">V1264_020292</name>
</gene>
<keyword evidence="4" id="KW-0732">Signal</keyword>
<sequence length="411" mass="46250">MSLVSPEDLFGSSWTADPTPEGEPEYGRNNMGMGGVGEEDENAAEEPVSAEPGPDWDNAKMVWKEAWEFHLYIFGCLFGLLGLYMLVCVIRLWRIHRLLSRRYFVSLNLLMLLLCATRAVYLMLDGYNSHGTFHPSLDYFFYSISFPCLTSAFSIQLYALLEATKMQFLPPTIQTMSLLMTIVVVHFAISIATDVVVGMYAGMEIMLFVCQLFFILWGLFLFFGYAYIFRRLYVHAVKRQKNVVQNNGSVYGGGGGLAKPKARFTLSVAVTVTMLTAVLGLVTVALEVYAVVGVYKTFSNDRPQPWPWYFYHTALRLVEFLMCATMGYVASQPFRYRRREQSCCCPVLCAPCAEICYCGNDANRSEAQAGWSELDQHQLRTSIDRGQPVGVGYHHDGYHSNGNALRGSKNS</sequence>
<feature type="transmembrane region" description="Helical" evidence="8">
    <location>
        <begin position="69"/>
        <end position="93"/>
    </location>
</feature>
<evidence type="ECO:0000256" key="7">
    <source>
        <dbReference type="SAM" id="MobiDB-lite"/>
    </source>
</evidence>
<dbReference type="PANTHER" id="PTHR35578">
    <property type="entry name" value="PROLINE-RICH TRANSMEMBRANE PROTEIN 4-RELATED"/>
    <property type="match status" value="1"/>
</dbReference>
<keyword evidence="2" id="KW-0597">Phosphoprotein</keyword>
<keyword evidence="6 8" id="KW-0472">Membrane</keyword>
<evidence type="ECO:0000259" key="9">
    <source>
        <dbReference type="Pfam" id="PF25987"/>
    </source>
</evidence>
<comment type="subcellular location">
    <subcellularLocation>
        <location evidence="1">Membrane</location>
        <topology evidence="1">Multi-pass membrane protein</topology>
    </subcellularLocation>
</comment>
<evidence type="ECO:0000256" key="3">
    <source>
        <dbReference type="ARBA" id="ARBA00022692"/>
    </source>
</evidence>
<reference evidence="10 11" key="1">
    <citation type="submission" date="2024-02" db="EMBL/GenBank/DDBJ databases">
        <title>Chromosome-scale genome assembly of the rough periwinkle Littorina saxatilis.</title>
        <authorList>
            <person name="De Jode A."/>
            <person name="Faria R."/>
            <person name="Formenti G."/>
            <person name="Sims Y."/>
            <person name="Smith T.P."/>
            <person name="Tracey A."/>
            <person name="Wood J.M.D."/>
            <person name="Zagrodzka Z.B."/>
            <person name="Johannesson K."/>
            <person name="Butlin R.K."/>
            <person name="Leder E.H."/>
        </authorList>
    </citation>
    <scope>NUCLEOTIDE SEQUENCE [LARGE SCALE GENOMIC DNA]</scope>
    <source>
        <strain evidence="10">Snail1</strain>
        <tissue evidence="10">Muscle</tissue>
    </source>
</reference>
<feature type="region of interest" description="Disordered" evidence="7">
    <location>
        <begin position="1"/>
        <end position="52"/>
    </location>
</feature>
<evidence type="ECO:0000256" key="8">
    <source>
        <dbReference type="SAM" id="Phobius"/>
    </source>
</evidence>
<dbReference type="AlphaFoldDB" id="A0AAN9BAS4"/>
<keyword evidence="3 8" id="KW-0812">Transmembrane</keyword>
<comment type="caution">
    <text evidence="10">The sequence shown here is derived from an EMBL/GenBank/DDBJ whole genome shotgun (WGS) entry which is preliminary data.</text>
</comment>
<feature type="transmembrane region" description="Helical" evidence="8">
    <location>
        <begin position="205"/>
        <end position="229"/>
    </location>
</feature>
<evidence type="ECO:0000313" key="11">
    <source>
        <dbReference type="Proteomes" id="UP001374579"/>
    </source>
</evidence>
<keyword evidence="11" id="KW-1185">Reference proteome</keyword>
<feature type="transmembrane region" description="Helical" evidence="8">
    <location>
        <begin position="264"/>
        <end position="289"/>
    </location>
</feature>
<evidence type="ECO:0000256" key="1">
    <source>
        <dbReference type="ARBA" id="ARBA00004141"/>
    </source>
</evidence>
<feature type="transmembrane region" description="Helical" evidence="8">
    <location>
        <begin position="139"/>
        <end position="161"/>
    </location>
</feature>
<dbReference type="Pfam" id="PF25987">
    <property type="entry name" value="PRRT3"/>
    <property type="match status" value="1"/>
</dbReference>
<feature type="transmembrane region" description="Helical" evidence="8">
    <location>
        <begin position="309"/>
        <end position="330"/>
    </location>
</feature>
<dbReference type="EMBL" id="JBAMIC010000010">
    <property type="protein sequence ID" value="KAK7101997.1"/>
    <property type="molecule type" value="Genomic_DNA"/>
</dbReference>
<organism evidence="10 11">
    <name type="scientific">Littorina saxatilis</name>
    <dbReference type="NCBI Taxonomy" id="31220"/>
    <lineage>
        <taxon>Eukaryota</taxon>
        <taxon>Metazoa</taxon>
        <taxon>Spiralia</taxon>
        <taxon>Lophotrochozoa</taxon>
        <taxon>Mollusca</taxon>
        <taxon>Gastropoda</taxon>
        <taxon>Caenogastropoda</taxon>
        <taxon>Littorinimorpha</taxon>
        <taxon>Littorinoidea</taxon>
        <taxon>Littorinidae</taxon>
        <taxon>Littorina</taxon>
    </lineage>
</organism>
<proteinExistence type="predicted"/>
<name>A0AAN9BAS4_9CAEN</name>
<evidence type="ECO:0000256" key="2">
    <source>
        <dbReference type="ARBA" id="ARBA00022553"/>
    </source>
</evidence>
<protein>
    <recommendedName>
        <fullName evidence="9">Proline-rich transmembrane protein 3/4 domain-containing protein</fullName>
    </recommendedName>
</protein>
<feature type="domain" description="Proline-rich transmembrane protein 3/4" evidence="9">
    <location>
        <begin position="46"/>
        <end position="345"/>
    </location>
</feature>
<dbReference type="InterPro" id="IPR059081">
    <property type="entry name" value="PRRT3-4"/>
</dbReference>